<dbReference type="EMBL" id="CP146612">
    <property type="protein sequence ID" value="WWX24808.1"/>
    <property type="molecule type" value="Genomic_DNA"/>
</dbReference>
<evidence type="ECO:0000313" key="1">
    <source>
        <dbReference type="EMBL" id="WWX24808.1"/>
    </source>
</evidence>
<reference evidence="1 2" key="1">
    <citation type="submission" date="2024-03" db="EMBL/GenBank/DDBJ databases">
        <title>A Dehalogenimonas Isolated from Estuarine Sediments Dihaloeliminates Chlorinated Alkanes.</title>
        <authorList>
            <person name="Yang Y."/>
            <person name="Wang H."/>
        </authorList>
    </citation>
    <scope>NUCLEOTIDE SEQUENCE [LARGE SCALE GENOMIC DNA]</scope>
    <source>
        <strain evidence="1 2">W</strain>
    </source>
</reference>
<name>A0ABZ2J3B2_9CHLR</name>
<dbReference type="Proteomes" id="UP001375370">
    <property type="component" value="Chromosome"/>
</dbReference>
<accession>A0ABZ2J3B2</accession>
<dbReference type="RefSeq" id="WP_338736929.1">
    <property type="nucleotide sequence ID" value="NZ_CP146612.1"/>
</dbReference>
<evidence type="ECO:0000313" key="2">
    <source>
        <dbReference type="Proteomes" id="UP001375370"/>
    </source>
</evidence>
<sequence>MQSTLSEWIQLSANTAGVFIVVYWIVEIVRNWNGTPELKALRDQMLNFNKHMDTLHSQMANHDTKLFEVTQKLIQRK</sequence>
<organism evidence="1 2">
    <name type="scientific">Candidatus Dehalogenimonas loeffleri</name>
    <dbReference type="NCBI Taxonomy" id="3127115"/>
    <lineage>
        <taxon>Bacteria</taxon>
        <taxon>Bacillati</taxon>
        <taxon>Chloroflexota</taxon>
        <taxon>Dehalococcoidia</taxon>
        <taxon>Dehalococcoidales</taxon>
        <taxon>Dehalococcoidaceae</taxon>
        <taxon>Dehalogenimonas</taxon>
    </lineage>
</organism>
<keyword evidence="2" id="KW-1185">Reference proteome</keyword>
<proteinExistence type="predicted"/>
<protein>
    <submittedName>
        <fullName evidence="1">Uncharacterized protein</fullName>
    </submittedName>
</protein>
<gene>
    <name evidence="1" type="ORF">V8247_05960</name>
</gene>